<dbReference type="Proteomes" id="UP000075324">
    <property type="component" value="Unassembled WGS sequence"/>
</dbReference>
<reference evidence="1 2" key="1">
    <citation type="submission" date="2016-01" db="EMBL/GenBank/DDBJ databases">
        <title>Draft Genome Sequences of Seven Thermophilic Sporeformers Isolated from Foods.</title>
        <authorList>
            <person name="Berendsen E.M."/>
            <person name="Wells-Bennik M.H."/>
            <person name="Krawcyk A.O."/>
            <person name="De Jong A."/>
            <person name="Holsappel S."/>
            <person name="Eijlander R.T."/>
            <person name="Kuipers O.P."/>
        </authorList>
    </citation>
    <scope>NUCLEOTIDE SEQUENCE [LARGE SCALE GENOMIC DNA]</scope>
    <source>
        <strain evidence="1 2">B4110</strain>
    </source>
</reference>
<dbReference type="AlphaFoldDB" id="A0A150N5M7"/>
<protein>
    <submittedName>
        <fullName evidence="1">Uncharacterized protein</fullName>
    </submittedName>
</protein>
<dbReference type="EMBL" id="LQYW01000026">
    <property type="protein sequence ID" value="KYD32001.1"/>
    <property type="molecule type" value="Genomic_DNA"/>
</dbReference>
<sequence>MDNRIDYCLNILTYYSKYNYRKGKNSILLAITKQLTSTAIVFHNERWL</sequence>
<comment type="caution">
    <text evidence="1">The sequence shown here is derived from an EMBL/GenBank/DDBJ whole genome shotgun (WGS) entry which is preliminary data.</text>
</comment>
<organism evidence="1 2">
    <name type="scientific">Parageobacillus toebii</name>
    <dbReference type="NCBI Taxonomy" id="153151"/>
    <lineage>
        <taxon>Bacteria</taxon>
        <taxon>Bacillati</taxon>
        <taxon>Bacillota</taxon>
        <taxon>Bacilli</taxon>
        <taxon>Bacillales</taxon>
        <taxon>Anoxybacillaceae</taxon>
        <taxon>Parageobacillus</taxon>
    </lineage>
</organism>
<name>A0A150N5M7_9BACL</name>
<evidence type="ECO:0000313" key="2">
    <source>
        <dbReference type="Proteomes" id="UP000075324"/>
    </source>
</evidence>
<proteinExistence type="predicted"/>
<evidence type="ECO:0000313" key="1">
    <source>
        <dbReference type="EMBL" id="KYD32001.1"/>
    </source>
</evidence>
<accession>A0A150N5M7</accession>
<gene>
    <name evidence="1" type="ORF">B4110_0473</name>
</gene>